<dbReference type="AlphaFoldDB" id="A0A6J7HMU1"/>
<organism evidence="2">
    <name type="scientific">freshwater metagenome</name>
    <dbReference type="NCBI Taxonomy" id="449393"/>
    <lineage>
        <taxon>unclassified sequences</taxon>
        <taxon>metagenomes</taxon>
        <taxon>ecological metagenomes</taxon>
    </lineage>
</organism>
<reference evidence="2" key="1">
    <citation type="submission" date="2020-05" db="EMBL/GenBank/DDBJ databases">
        <authorList>
            <person name="Chiriac C."/>
            <person name="Salcher M."/>
            <person name="Ghai R."/>
            <person name="Kavagutti S V."/>
        </authorList>
    </citation>
    <scope>NUCLEOTIDE SEQUENCE</scope>
</reference>
<proteinExistence type="predicted"/>
<evidence type="ECO:0000313" key="2">
    <source>
        <dbReference type="EMBL" id="CAB4920698.1"/>
    </source>
</evidence>
<gene>
    <name evidence="2" type="ORF">UFOPK3564_01814</name>
</gene>
<name>A0A6J7HMU1_9ZZZZ</name>
<protein>
    <submittedName>
        <fullName evidence="2">Unannotated protein</fullName>
    </submittedName>
</protein>
<accession>A0A6J7HMU1</accession>
<sequence>MEIVRAPTVTSRVRDRVVLRRGDGHPQGVRAPTVTSQVPTRRPLPPR</sequence>
<dbReference type="EMBL" id="CAFBMK010000104">
    <property type="protein sequence ID" value="CAB4920698.1"/>
    <property type="molecule type" value="Genomic_DNA"/>
</dbReference>
<evidence type="ECO:0000256" key="1">
    <source>
        <dbReference type="SAM" id="MobiDB-lite"/>
    </source>
</evidence>
<feature type="region of interest" description="Disordered" evidence="1">
    <location>
        <begin position="20"/>
        <end position="47"/>
    </location>
</feature>